<feature type="region of interest" description="Disordered" evidence="1">
    <location>
        <begin position="400"/>
        <end position="497"/>
    </location>
</feature>
<name>A0A9W8IFC0_9FUNG</name>
<dbReference type="SUPFAM" id="SSF46565">
    <property type="entry name" value="Chaperone J-domain"/>
    <property type="match status" value="1"/>
</dbReference>
<gene>
    <name evidence="3" type="primary">SWA2</name>
    <name evidence="3" type="ORF">IWW36_001492</name>
</gene>
<dbReference type="Proteomes" id="UP001139887">
    <property type="component" value="Unassembled WGS sequence"/>
</dbReference>
<reference evidence="3" key="1">
    <citation type="submission" date="2022-07" db="EMBL/GenBank/DDBJ databases">
        <title>Phylogenomic reconstructions and comparative analyses of Kickxellomycotina fungi.</title>
        <authorList>
            <person name="Reynolds N.K."/>
            <person name="Stajich J.E."/>
            <person name="Barry K."/>
            <person name="Grigoriev I.V."/>
            <person name="Crous P."/>
            <person name="Smith M.E."/>
        </authorList>
    </citation>
    <scope>NUCLEOTIDE SEQUENCE</scope>
    <source>
        <strain evidence="3">NRRL 1566</strain>
    </source>
</reference>
<dbReference type="Gene3D" id="1.10.287.110">
    <property type="entry name" value="DnaJ domain"/>
    <property type="match status" value="1"/>
</dbReference>
<dbReference type="SUPFAM" id="SSF48452">
    <property type="entry name" value="TPR-like"/>
    <property type="match status" value="1"/>
</dbReference>
<dbReference type="PROSITE" id="PS50076">
    <property type="entry name" value="DNAJ_2"/>
    <property type="match status" value="1"/>
</dbReference>
<feature type="compositionally biased region" description="Low complexity" evidence="1">
    <location>
        <begin position="68"/>
        <end position="81"/>
    </location>
</feature>
<organism evidence="3 4">
    <name type="scientific">Coemansia brasiliensis</name>
    <dbReference type="NCBI Taxonomy" id="2650707"/>
    <lineage>
        <taxon>Eukaryota</taxon>
        <taxon>Fungi</taxon>
        <taxon>Fungi incertae sedis</taxon>
        <taxon>Zoopagomycota</taxon>
        <taxon>Kickxellomycotina</taxon>
        <taxon>Kickxellomycetes</taxon>
        <taxon>Kickxellales</taxon>
        <taxon>Kickxellaceae</taxon>
        <taxon>Coemansia</taxon>
    </lineage>
</organism>
<dbReference type="Gene3D" id="1.25.40.10">
    <property type="entry name" value="Tetratricopeptide repeat domain"/>
    <property type="match status" value="1"/>
</dbReference>
<dbReference type="AlphaFoldDB" id="A0A9W8IFC0"/>
<dbReference type="OrthoDB" id="1717591at2759"/>
<dbReference type="InterPro" id="IPR011990">
    <property type="entry name" value="TPR-like_helical_dom_sf"/>
</dbReference>
<dbReference type="InterPro" id="IPR019734">
    <property type="entry name" value="TPR_rpt"/>
</dbReference>
<dbReference type="GO" id="GO:0072583">
    <property type="term" value="P:clathrin-dependent endocytosis"/>
    <property type="evidence" value="ECO:0007669"/>
    <property type="project" value="TreeGrafter"/>
</dbReference>
<dbReference type="SMART" id="SM00028">
    <property type="entry name" value="TPR"/>
    <property type="match status" value="3"/>
</dbReference>
<feature type="region of interest" description="Disordered" evidence="1">
    <location>
        <begin position="262"/>
        <end position="338"/>
    </location>
</feature>
<feature type="compositionally biased region" description="Polar residues" evidence="1">
    <location>
        <begin position="95"/>
        <end position="114"/>
    </location>
</feature>
<feature type="compositionally biased region" description="Low complexity" evidence="1">
    <location>
        <begin position="272"/>
        <end position="287"/>
    </location>
</feature>
<feature type="region of interest" description="Disordered" evidence="1">
    <location>
        <begin position="150"/>
        <end position="174"/>
    </location>
</feature>
<dbReference type="PANTHER" id="PTHR23172:SF19">
    <property type="entry name" value="J DOMAIN-CONTAINING PROTEIN"/>
    <property type="match status" value="1"/>
</dbReference>
<feature type="region of interest" description="Disordered" evidence="1">
    <location>
        <begin position="1"/>
        <end position="117"/>
    </location>
</feature>
<feature type="region of interest" description="Disordered" evidence="1">
    <location>
        <begin position="196"/>
        <end position="227"/>
    </location>
</feature>
<dbReference type="InterPro" id="IPR001623">
    <property type="entry name" value="DnaJ_domain"/>
</dbReference>
<dbReference type="GO" id="GO:0030276">
    <property type="term" value="F:clathrin binding"/>
    <property type="evidence" value="ECO:0007669"/>
    <property type="project" value="TreeGrafter"/>
</dbReference>
<keyword evidence="4" id="KW-1185">Reference proteome</keyword>
<feature type="compositionally biased region" description="Polar residues" evidence="1">
    <location>
        <begin position="40"/>
        <end position="54"/>
    </location>
</feature>
<feature type="domain" description="J" evidence="2">
    <location>
        <begin position="754"/>
        <end position="817"/>
    </location>
</feature>
<evidence type="ECO:0000313" key="3">
    <source>
        <dbReference type="EMBL" id="KAJ2850968.1"/>
    </source>
</evidence>
<feature type="compositionally biased region" description="Low complexity" evidence="1">
    <location>
        <begin position="481"/>
        <end position="491"/>
    </location>
</feature>
<protein>
    <submittedName>
        <fullName evidence="3">Auxilin-like clathrin-binding protein required for normal clathrin function</fullName>
    </submittedName>
</protein>
<feature type="compositionally biased region" description="Polar residues" evidence="1">
    <location>
        <begin position="8"/>
        <end position="32"/>
    </location>
</feature>
<comment type="caution">
    <text evidence="3">The sequence shown here is derived from an EMBL/GenBank/DDBJ whole genome shotgun (WGS) entry which is preliminary data.</text>
</comment>
<sequence>MEDLAGLNWTNQKKPQEQLGSSGNLHSRNAQPANAFAPNYSPSLSTATNSNSKGLASAKDDPFGELVSFSGSSQKSQASMSLRERQQQLEKEQASRSGSPFVFQQSSQSETSMFPNAAKDTWNFDALDSMSTSRSATPGIAKKPAAANMDFDPFATQPPTKPVEDLLGGYSTHSAKPAQDDLLSFSAAPPVTASTIAQKAQPGLINSSSDDDEPIPMDVRPPKDEPFVDRDFEIAQIASQGFSIEHSKAALEITGSPQAAIRLLHEQRSAKRQQQQQRSEMQQRPQSGGSRLRTPYRDTVSSSDDEQYYDDLRRNRNRPDQGSRGKQEDGGLFRETNGTDTFLATANELGSNMWKQANSWFAMGKKKLMDIHESIEQKGWPNGGSSGGWSRADLEAEYVGSSAQQRFRDYSSDSSSDDEPYTSSNRYMRPSGQRQQQQQQQQQQRQTHTADPIIDINDNDRATTKIQPAQPPPKPVRTHVSSSPAKKSPAPTEIPSLPEHVLTAATAAKTSANEQFKLGQFGEAVSGYTKAIEHVAQHANSHPLLIVLLNNRAIAQARTGESKLAVADCTQVLQLSERYAANKAVDLGAAGCVDIAEQRCKALQRRAEAFESSERYQDGLADWKLLRSVARDTNMRQQSTRGVQRCEKALGIGPVAPRAPATTSKPPPSQEDLASVFESISIASVKSGKPNILTAQTENSAAVAEMRRKEQERRQEDDQRLAILDQVELDLRKWKDGKQHNLRALLSSVHVLLPNFPPIGMHQIIEPGKVKRVYMRTIARLHPDKLSKDVDVRTKMVSSSVFSSLNEAWDVFKTQEGLS</sequence>
<dbReference type="EMBL" id="JANBUW010000020">
    <property type="protein sequence ID" value="KAJ2850968.1"/>
    <property type="molecule type" value="Genomic_DNA"/>
</dbReference>
<evidence type="ECO:0000313" key="4">
    <source>
        <dbReference type="Proteomes" id="UP001139887"/>
    </source>
</evidence>
<dbReference type="PANTHER" id="PTHR23172">
    <property type="entry name" value="AUXILIN/CYCLIN G-ASSOCIATED KINASE-RELATED"/>
    <property type="match status" value="1"/>
</dbReference>
<proteinExistence type="predicted"/>
<dbReference type="GO" id="GO:0072318">
    <property type="term" value="P:clathrin coat disassembly"/>
    <property type="evidence" value="ECO:0007669"/>
    <property type="project" value="TreeGrafter"/>
</dbReference>
<dbReference type="GO" id="GO:0031982">
    <property type="term" value="C:vesicle"/>
    <property type="evidence" value="ECO:0007669"/>
    <property type="project" value="TreeGrafter"/>
</dbReference>
<evidence type="ECO:0000256" key="1">
    <source>
        <dbReference type="SAM" id="MobiDB-lite"/>
    </source>
</evidence>
<feature type="compositionally biased region" description="Polar residues" evidence="1">
    <location>
        <begin position="196"/>
        <end position="208"/>
    </location>
</feature>
<accession>A0A9W8IFC0</accession>
<dbReference type="InterPro" id="IPR036869">
    <property type="entry name" value="J_dom_sf"/>
</dbReference>
<dbReference type="GO" id="GO:0005737">
    <property type="term" value="C:cytoplasm"/>
    <property type="evidence" value="ECO:0007669"/>
    <property type="project" value="TreeGrafter"/>
</dbReference>
<feature type="compositionally biased region" description="Low complexity" evidence="1">
    <location>
        <begin position="433"/>
        <end position="446"/>
    </location>
</feature>
<evidence type="ECO:0000259" key="2">
    <source>
        <dbReference type="PROSITE" id="PS50076"/>
    </source>
</evidence>
<feature type="compositionally biased region" description="Basic and acidic residues" evidence="1">
    <location>
        <begin position="310"/>
        <end position="332"/>
    </location>
</feature>
<feature type="compositionally biased region" description="Basic and acidic residues" evidence="1">
    <location>
        <begin position="82"/>
        <end position="94"/>
    </location>
</feature>